<dbReference type="Pfam" id="PF00462">
    <property type="entry name" value="Glutaredoxin"/>
    <property type="match status" value="1"/>
</dbReference>
<dbReference type="EMBL" id="AP014958">
    <property type="protein sequence ID" value="BAS80848.1"/>
    <property type="molecule type" value="Genomic_DNA"/>
</dbReference>
<dbReference type="InterPro" id="IPR036249">
    <property type="entry name" value="Thioredoxin-like_sf"/>
</dbReference>
<evidence type="ECO:0000313" key="3">
    <source>
        <dbReference type="EMBL" id="BAS80848.1"/>
    </source>
</evidence>
<dbReference type="PANTHER" id="PTHR45669">
    <property type="entry name" value="GLUTAREDOXIN DOMAIN-CONTAINING CYSTEINE-RICH PROTEIN CG12206-RELATED"/>
    <property type="match status" value="1"/>
</dbReference>
<dbReference type="eggNOG" id="KOG2824">
    <property type="taxonomic scope" value="Eukaryota"/>
</dbReference>
<evidence type="ECO:0000256" key="1">
    <source>
        <dbReference type="SAM" id="MobiDB-lite"/>
    </source>
</evidence>
<dbReference type="SUPFAM" id="SSF52833">
    <property type="entry name" value="Thioredoxin-like"/>
    <property type="match status" value="1"/>
</dbReference>
<keyword evidence="4" id="KW-1185">Reference proteome</keyword>
<accession>A0A0P0VP98</accession>
<dbReference type="FunCoup" id="A0A0P0VP98">
    <property type="interactions" value="9"/>
</dbReference>
<dbReference type="SMR" id="A0A0P0VP98"/>
<reference evidence="4" key="1">
    <citation type="journal article" date="2005" name="Nature">
        <title>The map-based sequence of the rice genome.</title>
        <authorList>
            <consortium name="International rice genome sequencing project (IRGSP)"/>
            <person name="Matsumoto T."/>
            <person name="Wu J."/>
            <person name="Kanamori H."/>
            <person name="Katayose Y."/>
            <person name="Fujisawa M."/>
            <person name="Namiki N."/>
            <person name="Mizuno H."/>
            <person name="Yamamoto K."/>
            <person name="Antonio B.A."/>
            <person name="Baba T."/>
            <person name="Sakata K."/>
            <person name="Nagamura Y."/>
            <person name="Aoki H."/>
            <person name="Arikawa K."/>
            <person name="Arita K."/>
            <person name="Bito T."/>
            <person name="Chiden Y."/>
            <person name="Fujitsuka N."/>
            <person name="Fukunaka R."/>
            <person name="Hamada M."/>
            <person name="Harada C."/>
            <person name="Hayashi A."/>
            <person name="Hijishita S."/>
            <person name="Honda M."/>
            <person name="Hosokawa S."/>
            <person name="Ichikawa Y."/>
            <person name="Idonuma A."/>
            <person name="Iijima M."/>
            <person name="Ikeda M."/>
            <person name="Ikeno M."/>
            <person name="Ito K."/>
            <person name="Ito S."/>
            <person name="Ito T."/>
            <person name="Ito Y."/>
            <person name="Ito Y."/>
            <person name="Iwabuchi A."/>
            <person name="Kamiya K."/>
            <person name="Karasawa W."/>
            <person name="Kurita K."/>
            <person name="Katagiri S."/>
            <person name="Kikuta A."/>
            <person name="Kobayashi H."/>
            <person name="Kobayashi N."/>
            <person name="Machita K."/>
            <person name="Maehara T."/>
            <person name="Masukawa M."/>
            <person name="Mizubayashi T."/>
            <person name="Mukai Y."/>
            <person name="Nagasaki H."/>
            <person name="Nagata Y."/>
            <person name="Naito S."/>
            <person name="Nakashima M."/>
            <person name="Nakama Y."/>
            <person name="Nakamichi Y."/>
            <person name="Nakamura M."/>
            <person name="Meguro A."/>
            <person name="Negishi M."/>
            <person name="Ohta I."/>
            <person name="Ohta T."/>
            <person name="Okamoto M."/>
            <person name="Ono N."/>
            <person name="Saji S."/>
            <person name="Sakaguchi M."/>
            <person name="Sakai K."/>
            <person name="Shibata M."/>
            <person name="Shimokawa T."/>
            <person name="Song J."/>
            <person name="Takazaki Y."/>
            <person name="Terasawa K."/>
            <person name="Tsugane M."/>
            <person name="Tsuji K."/>
            <person name="Ueda S."/>
            <person name="Waki K."/>
            <person name="Yamagata H."/>
            <person name="Yamamoto M."/>
            <person name="Yamamoto S."/>
            <person name="Yamane H."/>
            <person name="Yoshiki S."/>
            <person name="Yoshihara R."/>
            <person name="Yukawa K."/>
            <person name="Zhong H."/>
            <person name="Yano M."/>
            <person name="Yuan Q."/>
            <person name="Ouyang S."/>
            <person name="Liu J."/>
            <person name="Jones K.M."/>
            <person name="Gansberger K."/>
            <person name="Moffat K."/>
            <person name="Hill J."/>
            <person name="Bera J."/>
            <person name="Fadrosh D."/>
            <person name="Jin S."/>
            <person name="Johri S."/>
            <person name="Kim M."/>
            <person name="Overton L."/>
            <person name="Reardon M."/>
            <person name="Tsitrin T."/>
            <person name="Vuong H."/>
            <person name="Weaver B."/>
            <person name="Ciecko A."/>
            <person name="Tallon L."/>
            <person name="Jackson J."/>
            <person name="Pai G."/>
            <person name="Aken S.V."/>
            <person name="Utterback T."/>
            <person name="Reidmuller S."/>
            <person name="Feldblyum T."/>
            <person name="Hsiao J."/>
            <person name="Zismann V."/>
            <person name="Iobst S."/>
            <person name="de Vazeille A.R."/>
            <person name="Buell C.R."/>
            <person name="Ying K."/>
            <person name="Li Y."/>
            <person name="Lu T."/>
            <person name="Huang Y."/>
            <person name="Zhao Q."/>
            <person name="Feng Q."/>
            <person name="Zhang L."/>
            <person name="Zhu J."/>
            <person name="Weng Q."/>
            <person name="Mu J."/>
            <person name="Lu Y."/>
            <person name="Fan D."/>
            <person name="Liu Y."/>
            <person name="Guan J."/>
            <person name="Zhang Y."/>
            <person name="Yu S."/>
            <person name="Liu X."/>
            <person name="Zhang Y."/>
            <person name="Hong G."/>
            <person name="Han B."/>
            <person name="Choisne N."/>
            <person name="Demange N."/>
            <person name="Orjeda G."/>
            <person name="Samain S."/>
            <person name="Cattolico L."/>
            <person name="Pelletier E."/>
            <person name="Couloux A."/>
            <person name="Segurens B."/>
            <person name="Wincker P."/>
            <person name="D'Hont A."/>
            <person name="Scarpelli C."/>
            <person name="Weissenbach J."/>
            <person name="Salanoubat M."/>
            <person name="Quetier F."/>
            <person name="Yu Y."/>
            <person name="Kim H.R."/>
            <person name="Rambo T."/>
            <person name="Currie J."/>
            <person name="Collura K."/>
            <person name="Luo M."/>
            <person name="Yang T."/>
            <person name="Ammiraju J.S.S."/>
            <person name="Engler F."/>
            <person name="Soderlund C."/>
            <person name="Wing R.A."/>
            <person name="Palmer L.E."/>
            <person name="de la Bastide M."/>
            <person name="Spiegel L."/>
            <person name="Nascimento L."/>
            <person name="Zutavern T."/>
            <person name="O'Shaughnessy A."/>
            <person name="Dike S."/>
            <person name="Dedhia N."/>
            <person name="Preston R."/>
            <person name="Balija V."/>
            <person name="McCombie W.R."/>
            <person name="Chow T."/>
            <person name="Chen H."/>
            <person name="Chung M."/>
            <person name="Chen C."/>
            <person name="Shaw J."/>
            <person name="Wu H."/>
            <person name="Hsiao K."/>
            <person name="Chao Y."/>
            <person name="Chu M."/>
            <person name="Cheng C."/>
            <person name="Hour A."/>
            <person name="Lee P."/>
            <person name="Lin S."/>
            <person name="Lin Y."/>
            <person name="Liou J."/>
            <person name="Liu S."/>
            <person name="Hsing Y."/>
            <person name="Raghuvanshi S."/>
            <person name="Mohanty A."/>
            <person name="Bharti A.K."/>
            <person name="Gaur A."/>
            <person name="Gupta V."/>
            <person name="Kumar D."/>
            <person name="Ravi V."/>
            <person name="Vij S."/>
            <person name="Kapur A."/>
            <person name="Khurana P."/>
            <person name="Khurana P."/>
            <person name="Khurana J.P."/>
            <person name="Tyagi A.K."/>
            <person name="Gaikwad K."/>
            <person name="Singh A."/>
            <person name="Dalal V."/>
            <person name="Srivastava S."/>
            <person name="Dixit A."/>
            <person name="Pal A.K."/>
            <person name="Ghazi I.A."/>
            <person name="Yadav M."/>
            <person name="Pandit A."/>
            <person name="Bhargava A."/>
            <person name="Sureshbabu K."/>
            <person name="Batra K."/>
            <person name="Sharma T.R."/>
            <person name="Mohapatra T."/>
            <person name="Singh N.K."/>
            <person name="Messing J."/>
            <person name="Nelson A.B."/>
            <person name="Fuks G."/>
            <person name="Kavchok S."/>
            <person name="Keizer G."/>
            <person name="Linton E."/>
            <person name="Llaca V."/>
            <person name="Song R."/>
            <person name="Tanyolac B."/>
            <person name="Young S."/>
            <person name="Ho-Il K."/>
            <person name="Hahn J.H."/>
            <person name="Sangsakoo G."/>
            <person name="Vanavichit A."/>
            <person name="de Mattos Luiz.A.T."/>
            <person name="Zimmer P.D."/>
            <person name="Malone G."/>
            <person name="Dellagostin O."/>
            <person name="de Oliveira A.C."/>
            <person name="Bevan M."/>
            <person name="Bancroft I."/>
            <person name="Minx P."/>
            <person name="Cordum H."/>
            <person name="Wilson R."/>
            <person name="Cheng Z."/>
            <person name="Jin W."/>
            <person name="Jiang J."/>
            <person name="Leong S.A."/>
            <person name="Iwama H."/>
            <person name="Gojobori T."/>
            <person name="Itoh T."/>
            <person name="Niimura Y."/>
            <person name="Fujii Y."/>
            <person name="Habara T."/>
            <person name="Sakai H."/>
            <person name="Sato Y."/>
            <person name="Wilson G."/>
            <person name="Kumar K."/>
            <person name="McCouch S."/>
            <person name="Juretic N."/>
            <person name="Hoen D."/>
            <person name="Wright S."/>
            <person name="Bruskiewich R."/>
            <person name="Bureau T."/>
            <person name="Miyao A."/>
            <person name="Hirochika H."/>
            <person name="Nishikawa T."/>
            <person name="Kadowaki K."/>
            <person name="Sugiura M."/>
            <person name="Burr B."/>
            <person name="Sasaki T."/>
        </authorList>
    </citation>
    <scope>NUCLEOTIDE SEQUENCE [LARGE SCALE GENOMIC DNA]</scope>
    <source>
        <strain evidence="4">cv. Nipponbare</strain>
    </source>
</reference>
<proteinExistence type="predicted"/>
<feature type="region of interest" description="Disordered" evidence="1">
    <location>
        <begin position="86"/>
        <end position="117"/>
    </location>
</feature>
<evidence type="ECO:0000259" key="2">
    <source>
        <dbReference type="Pfam" id="PF00462"/>
    </source>
</evidence>
<dbReference type="PANTHER" id="PTHR45669:SF61">
    <property type="entry name" value="OS05G0471350 PROTEIN"/>
    <property type="match status" value="1"/>
</dbReference>
<evidence type="ECO:0000313" key="4">
    <source>
        <dbReference type="Proteomes" id="UP000059680"/>
    </source>
</evidence>
<dbReference type="Proteomes" id="UP000059680">
    <property type="component" value="Chromosome 2"/>
</dbReference>
<dbReference type="Gramene" id="Os02t0741000-00">
    <property type="protein sequence ID" value="Os02t0741000-00"/>
    <property type="gene ID" value="Os02g0741000"/>
</dbReference>
<dbReference type="InParanoid" id="A0A0P0VP98"/>
<gene>
    <name evidence="3" type="ordered locus">Os02g0741000</name>
    <name evidence="3" type="ORF">OSNPB_020741000</name>
</gene>
<feature type="compositionally biased region" description="Low complexity" evidence="1">
    <location>
        <begin position="102"/>
        <end position="117"/>
    </location>
</feature>
<name>A0A0P0VP98_ORYSJ</name>
<feature type="domain" description="Glutaredoxin" evidence="2">
    <location>
        <begin position="23"/>
        <end position="84"/>
    </location>
</feature>
<reference evidence="3 4" key="3">
    <citation type="journal article" date="2013" name="Rice">
        <title>Improvement of the Oryza sativa Nipponbare reference genome using next generation sequence and optical map data.</title>
        <authorList>
            <person name="Kawahara Y."/>
            <person name="de la Bastide M."/>
            <person name="Hamilton J.P."/>
            <person name="Kanamori H."/>
            <person name="McCombie W.R."/>
            <person name="Ouyang S."/>
            <person name="Schwartz D.C."/>
            <person name="Tanaka T."/>
            <person name="Wu J."/>
            <person name="Zhou S."/>
            <person name="Childs K.L."/>
            <person name="Davidson R.M."/>
            <person name="Lin H."/>
            <person name="Quesada-Ocampo L."/>
            <person name="Vaillancourt B."/>
            <person name="Sakai H."/>
            <person name="Lee S.S."/>
            <person name="Kim J."/>
            <person name="Numa H."/>
            <person name="Itoh T."/>
            <person name="Buell C.R."/>
            <person name="Matsumoto T."/>
        </authorList>
    </citation>
    <scope>NUCLEOTIDE SEQUENCE [LARGE SCALE GENOMIC DNA]</scope>
    <source>
        <strain evidence="4">cv. Nipponbare</strain>
    </source>
</reference>
<dbReference type="InterPro" id="IPR002109">
    <property type="entry name" value="Glutaredoxin"/>
</dbReference>
<protein>
    <submittedName>
        <fullName evidence="3">Os02g0741000 protein</fullName>
    </submittedName>
</protein>
<dbReference type="PaxDb" id="39947-A0A0P0VP98"/>
<dbReference type="STRING" id="39947.A0A0P0VP98"/>
<feature type="non-terminal residue" evidence="3">
    <location>
        <position position="1"/>
    </location>
</feature>
<dbReference type="AlphaFoldDB" id="A0A0P0VP98"/>
<sequence>QPQAAAAIWSKPGDGEGPRVLLYYMSLRGTYEDYHAVRTILWGLRAAIDERDLSMDSAFLLELAALLPQRRHVTLPQMFVNGRHLAAPDRRRCRSPPPPLPSASSPSATATAAAPES</sequence>
<organism evidence="3 4">
    <name type="scientific">Oryza sativa subsp. japonica</name>
    <name type="common">Rice</name>
    <dbReference type="NCBI Taxonomy" id="39947"/>
    <lineage>
        <taxon>Eukaryota</taxon>
        <taxon>Viridiplantae</taxon>
        <taxon>Streptophyta</taxon>
        <taxon>Embryophyta</taxon>
        <taxon>Tracheophyta</taxon>
        <taxon>Spermatophyta</taxon>
        <taxon>Magnoliopsida</taxon>
        <taxon>Liliopsida</taxon>
        <taxon>Poales</taxon>
        <taxon>Poaceae</taxon>
        <taxon>BOP clade</taxon>
        <taxon>Oryzoideae</taxon>
        <taxon>Oryzeae</taxon>
        <taxon>Oryzinae</taxon>
        <taxon>Oryza</taxon>
        <taxon>Oryza sativa</taxon>
    </lineage>
</organism>
<reference evidence="3 4" key="2">
    <citation type="journal article" date="2013" name="Plant Cell Physiol.">
        <title>Rice Annotation Project Database (RAP-DB): an integrative and interactive database for rice genomics.</title>
        <authorList>
            <person name="Sakai H."/>
            <person name="Lee S.S."/>
            <person name="Tanaka T."/>
            <person name="Numa H."/>
            <person name="Kim J."/>
            <person name="Kawahara Y."/>
            <person name="Wakimoto H."/>
            <person name="Yang C.C."/>
            <person name="Iwamoto M."/>
            <person name="Abe T."/>
            <person name="Yamada Y."/>
            <person name="Muto A."/>
            <person name="Inokuchi H."/>
            <person name="Ikemura T."/>
            <person name="Matsumoto T."/>
            <person name="Sasaki T."/>
            <person name="Itoh T."/>
        </authorList>
    </citation>
    <scope>NUCLEOTIDE SEQUENCE [LARGE SCALE GENOMIC DNA]</scope>
    <source>
        <strain evidence="4">cv. Nipponbare</strain>
    </source>
</reference>